<keyword evidence="2" id="KW-1185">Reference proteome</keyword>
<accession>A0A165CWI4</accession>
<dbReference type="AlphaFoldDB" id="A0A165CWI4"/>
<evidence type="ECO:0000313" key="2">
    <source>
        <dbReference type="Proteomes" id="UP000077266"/>
    </source>
</evidence>
<reference evidence="1 2" key="1">
    <citation type="journal article" date="2016" name="Mol. Biol. Evol.">
        <title>Comparative Genomics of Early-Diverging Mushroom-Forming Fungi Provides Insights into the Origins of Lignocellulose Decay Capabilities.</title>
        <authorList>
            <person name="Nagy L.G."/>
            <person name="Riley R."/>
            <person name="Tritt A."/>
            <person name="Adam C."/>
            <person name="Daum C."/>
            <person name="Floudas D."/>
            <person name="Sun H."/>
            <person name="Yadav J.S."/>
            <person name="Pangilinan J."/>
            <person name="Larsson K.H."/>
            <person name="Matsuura K."/>
            <person name="Barry K."/>
            <person name="Labutti K."/>
            <person name="Kuo R."/>
            <person name="Ohm R.A."/>
            <person name="Bhattacharya S.S."/>
            <person name="Shirouzu T."/>
            <person name="Yoshinaga Y."/>
            <person name="Martin F.M."/>
            <person name="Grigoriev I.V."/>
            <person name="Hibbett D.S."/>
        </authorList>
    </citation>
    <scope>NUCLEOTIDE SEQUENCE [LARGE SCALE GENOMIC DNA]</scope>
    <source>
        <strain evidence="1 2">HHB12029</strain>
    </source>
</reference>
<sequence>MPRNATRKLDCKAVAYLPPPERYSSSRAVRTAMYDRCRQLGGHRRQRDPELGCLGLQDEALEEDQIIDEEEHDRWRGEWMWMSRRPGLPWSSPARRRLQTRFVLPVGRGKIDGGANVRGCRGRPGRRPHDDAFRAYLPLRRSKVHVARTRGWCVLIGVADRWQPRGWVHCERGVTACRPRRNDTMDNDTSQQREALADLGYSAEGVKTLEPGAVAVPLEAGKVFACLRHRSLPWRIYVRLSSSRSKVQNSRLVDVKLKTRRLLSTRPSARPVPEPDRHSACNTVELALCSTNHI</sequence>
<proteinExistence type="predicted"/>
<evidence type="ECO:0000313" key="1">
    <source>
        <dbReference type="EMBL" id="KZV83298.1"/>
    </source>
</evidence>
<gene>
    <name evidence="1" type="ORF">EXIGLDRAFT_317738</name>
</gene>
<name>A0A165CWI4_EXIGL</name>
<dbReference type="Proteomes" id="UP000077266">
    <property type="component" value="Unassembled WGS sequence"/>
</dbReference>
<organism evidence="1 2">
    <name type="scientific">Exidia glandulosa HHB12029</name>
    <dbReference type="NCBI Taxonomy" id="1314781"/>
    <lineage>
        <taxon>Eukaryota</taxon>
        <taxon>Fungi</taxon>
        <taxon>Dikarya</taxon>
        <taxon>Basidiomycota</taxon>
        <taxon>Agaricomycotina</taxon>
        <taxon>Agaricomycetes</taxon>
        <taxon>Auriculariales</taxon>
        <taxon>Exidiaceae</taxon>
        <taxon>Exidia</taxon>
    </lineage>
</organism>
<protein>
    <submittedName>
        <fullName evidence="1">Uncharacterized protein</fullName>
    </submittedName>
</protein>
<dbReference type="InParanoid" id="A0A165CWI4"/>
<dbReference type="EMBL" id="KV426280">
    <property type="protein sequence ID" value="KZV83298.1"/>
    <property type="molecule type" value="Genomic_DNA"/>
</dbReference>